<dbReference type="STRING" id="247279.NIES1031_00110"/>
<accession>A0A1U7HZK2</accession>
<evidence type="ECO:0000256" key="1">
    <source>
        <dbReference type="ARBA" id="ARBA00022598"/>
    </source>
</evidence>
<keyword evidence="2" id="KW-0547">Nucleotide-binding</keyword>
<evidence type="ECO:0000256" key="2">
    <source>
        <dbReference type="ARBA" id="ARBA00022741"/>
    </source>
</evidence>
<name>A0A1U7HZK2_9CHRO</name>
<reference evidence="5 6" key="1">
    <citation type="submission" date="2016-11" db="EMBL/GenBank/DDBJ databases">
        <title>Draft Genome Sequences of Nine Cyanobacterial Strains from Diverse Habitats.</title>
        <authorList>
            <person name="Zhu T."/>
            <person name="Hou S."/>
            <person name="Lu X."/>
            <person name="Hess W.R."/>
        </authorList>
    </citation>
    <scope>NUCLEOTIDE SEQUENCE [LARGE SCALE GENOMIC DNA]</scope>
    <source>
        <strain evidence="5 6">5.2 s.c.1</strain>
    </source>
</reference>
<dbReference type="Pfam" id="PF05746">
    <property type="entry name" value="DALR_1"/>
    <property type="match status" value="1"/>
</dbReference>
<dbReference type="Gene3D" id="1.10.730.10">
    <property type="entry name" value="Isoleucyl-tRNA Synthetase, Domain 1"/>
    <property type="match status" value="1"/>
</dbReference>
<comment type="caution">
    <text evidence="5">The sequence shown here is derived from an EMBL/GenBank/DDBJ whole genome shotgun (WGS) entry which is preliminary data.</text>
</comment>
<evidence type="ECO:0000256" key="3">
    <source>
        <dbReference type="ARBA" id="ARBA00022840"/>
    </source>
</evidence>
<dbReference type="InterPro" id="IPR009080">
    <property type="entry name" value="tRNAsynth_Ia_anticodon-bd"/>
</dbReference>
<dbReference type="SUPFAM" id="SSF47323">
    <property type="entry name" value="Anticodon-binding domain of a subclass of class I aminoacyl-tRNA synthetases"/>
    <property type="match status" value="1"/>
</dbReference>
<gene>
    <name evidence="5" type="ORF">NIES1031_00110</name>
</gene>
<sequence>MLLPHLQVALNLYLLNYRLALQPQLNVSWCQKKDCGFTYVWAIALHLSAIQKLPAIQIAMRLIDFINTKAIADDIRQKLATENTGSTLIATRIVSPGLIYLELTDCAIAAWLQYSITHPPKRETYCLQKENNIPSSFTLQYTHARCYSVLKLAVREEILPPALTPIFFLDSQQQLICHHAAEQALIKQLLVSFDNLYCPSPNFKPHWEKIAVDLCQAWQTFYAYCRIWGEVRRDHLHLAQARLGLTLLTQRLLAVLLNDKLGIYAPTEL</sequence>
<evidence type="ECO:0000313" key="5">
    <source>
        <dbReference type="EMBL" id="OKH29053.1"/>
    </source>
</evidence>
<evidence type="ECO:0000313" key="6">
    <source>
        <dbReference type="Proteomes" id="UP000185984"/>
    </source>
</evidence>
<dbReference type="GO" id="GO:0005524">
    <property type="term" value="F:ATP binding"/>
    <property type="evidence" value="ECO:0007669"/>
    <property type="project" value="UniProtKB-KW"/>
</dbReference>
<feature type="domain" description="DALR anticodon binding" evidence="4">
    <location>
        <begin position="139"/>
        <end position="269"/>
    </location>
</feature>
<dbReference type="GO" id="GO:0006420">
    <property type="term" value="P:arginyl-tRNA aminoacylation"/>
    <property type="evidence" value="ECO:0007669"/>
    <property type="project" value="InterPro"/>
</dbReference>
<dbReference type="GO" id="GO:0004814">
    <property type="term" value="F:arginine-tRNA ligase activity"/>
    <property type="evidence" value="ECO:0007669"/>
    <property type="project" value="InterPro"/>
</dbReference>
<keyword evidence="1" id="KW-0436">Ligase</keyword>
<dbReference type="AlphaFoldDB" id="A0A1U7HZK2"/>
<dbReference type="EMBL" id="MRCC01000001">
    <property type="protein sequence ID" value="OKH29053.1"/>
    <property type="molecule type" value="Genomic_DNA"/>
</dbReference>
<keyword evidence="3" id="KW-0067">ATP-binding</keyword>
<protein>
    <recommendedName>
        <fullName evidence="4">DALR anticodon binding domain-containing protein</fullName>
    </recommendedName>
</protein>
<keyword evidence="6" id="KW-1185">Reference proteome</keyword>
<dbReference type="InterPro" id="IPR008909">
    <property type="entry name" value="DALR_anticod-bd"/>
</dbReference>
<evidence type="ECO:0000259" key="4">
    <source>
        <dbReference type="SMART" id="SM00836"/>
    </source>
</evidence>
<proteinExistence type="predicted"/>
<organism evidence="5 6">
    <name type="scientific">Chroogloeocystis siderophila 5.2 s.c.1</name>
    <dbReference type="NCBI Taxonomy" id="247279"/>
    <lineage>
        <taxon>Bacteria</taxon>
        <taxon>Bacillati</taxon>
        <taxon>Cyanobacteriota</taxon>
        <taxon>Cyanophyceae</taxon>
        <taxon>Oscillatoriophycideae</taxon>
        <taxon>Chroococcales</taxon>
        <taxon>Chroococcaceae</taxon>
        <taxon>Chroogloeocystis</taxon>
    </lineage>
</organism>
<dbReference type="SMART" id="SM00836">
    <property type="entry name" value="DALR_1"/>
    <property type="match status" value="1"/>
</dbReference>
<dbReference type="Proteomes" id="UP000185984">
    <property type="component" value="Unassembled WGS sequence"/>
</dbReference>